<dbReference type="PRINTS" id="PR00138">
    <property type="entry name" value="MATRIXIN"/>
</dbReference>
<dbReference type="eggNOG" id="KOG1565">
    <property type="taxonomic scope" value="Eukaryota"/>
</dbReference>
<dbReference type="SMART" id="SM00235">
    <property type="entry name" value="ZnMc"/>
    <property type="match status" value="1"/>
</dbReference>
<feature type="active site" evidence="13">
    <location>
        <position position="153"/>
    </location>
</feature>
<evidence type="ECO:0000256" key="13">
    <source>
        <dbReference type="PIRSR" id="PIRSR621190-1"/>
    </source>
</evidence>
<evidence type="ECO:0000256" key="14">
    <source>
        <dbReference type="PIRSR" id="PIRSR621190-2"/>
    </source>
</evidence>
<dbReference type="Pfam" id="PF01471">
    <property type="entry name" value="PG_binding_1"/>
    <property type="match status" value="1"/>
</dbReference>
<feature type="binding site" description="in inhibited form" evidence="14">
    <location>
        <position position="26"/>
    </location>
    <ligand>
        <name>Zn(2+)</name>
        <dbReference type="ChEBI" id="CHEBI:29105"/>
        <label>2</label>
        <note>catalytic</note>
    </ligand>
</feature>
<dbReference type="InterPro" id="IPR006026">
    <property type="entry name" value="Peptidase_Metallo"/>
</dbReference>
<dbReference type="GO" id="GO:0031012">
    <property type="term" value="C:extracellular matrix"/>
    <property type="evidence" value="ECO:0007669"/>
    <property type="project" value="InterPro"/>
</dbReference>
<keyword evidence="8" id="KW-0378">Hydrolase</keyword>
<feature type="binding site" evidence="14">
    <location>
        <position position="58"/>
    </location>
    <ligand>
        <name>Ca(2+)</name>
        <dbReference type="ChEBI" id="CHEBI:29108"/>
        <label>1</label>
    </ligand>
</feature>
<feature type="binding site" evidence="14">
    <location>
        <position position="135"/>
    </location>
    <ligand>
        <name>Ca(2+)</name>
        <dbReference type="ChEBI" id="CHEBI:29108"/>
        <label>1</label>
    </ligand>
</feature>
<reference evidence="17" key="1">
    <citation type="submission" date="2011-12" db="EMBL/GenBank/DDBJ databases">
        <title>The Draft Genome of Lepisosteus oculatus.</title>
        <authorList>
            <consortium name="The Broad Institute Genome Assembly &amp; Analysis Group"/>
            <consortium name="Computational R&amp;D Group"/>
            <consortium name="and Sequencing Platform"/>
            <person name="Di Palma F."/>
            <person name="Alfoldi J."/>
            <person name="Johnson J."/>
            <person name="Berlin A."/>
            <person name="Gnerre S."/>
            <person name="Jaffe D."/>
            <person name="MacCallum I."/>
            <person name="Young S."/>
            <person name="Walker B.J."/>
            <person name="Lander E.S."/>
            <person name="Lindblad-Toh K."/>
        </authorList>
    </citation>
    <scope>NUCLEOTIDE SEQUENCE [LARGE SCALE GENOMIC DNA]</scope>
</reference>
<comment type="subcellular location">
    <subcellularLocation>
        <location evidence="1">Secreted</location>
        <location evidence="1">Extracellular space</location>
        <location evidence="1">Extracellular matrix</location>
    </subcellularLocation>
</comment>
<comment type="cofactor">
    <cofactor evidence="14">
        <name>Zn(2+)</name>
        <dbReference type="ChEBI" id="CHEBI:29105"/>
    </cofactor>
    <text evidence="14">Binds 2 Zn(2+) ions per subunit.</text>
</comment>
<dbReference type="AlphaFoldDB" id="W5LZB1"/>
<feature type="binding site" evidence="14">
    <location>
        <position position="135"/>
    </location>
    <ligand>
        <name>Ca(2+)</name>
        <dbReference type="ChEBI" id="CHEBI:29108"/>
        <label>3</label>
    </ligand>
</feature>
<keyword evidence="3" id="KW-0964">Secreted</keyword>
<dbReference type="InterPro" id="IPR021190">
    <property type="entry name" value="Pept_M10A"/>
</dbReference>
<dbReference type="GO" id="GO:0006508">
    <property type="term" value="P:proteolysis"/>
    <property type="evidence" value="ECO:0007669"/>
    <property type="project" value="UniProtKB-KW"/>
</dbReference>
<dbReference type="Gene3D" id="3.40.390.10">
    <property type="entry name" value="Collagenase (Catalytic Domain)"/>
    <property type="match status" value="1"/>
</dbReference>
<evidence type="ECO:0000256" key="7">
    <source>
        <dbReference type="ARBA" id="ARBA00022729"/>
    </source>
</evidence>
<feature type="binding site" evidence="14">
    <location>
        <position position="132"/>
    </location>
    <ligand>
        <name>Ca(2+)</name>
        <dbReference type="ChEBI" id="CHEBI:29108"/>
        <label>3</label>
    </ligand>
</feature>
<feature type="binding site" evidence="14">
    <location>
        <position position="162"/>
    </location>
    <ligand>
        <name>Zn(2+)</name>
        <dbReference type="ChEBI" id="CHEBI:29105"/>
        <label>2</label>
        <note>catalytic</note>
    </ligand>
</feature>
<dbReference type="PANTHER" id="PTHR10201">
    <property type="entry name" value="MATRIX METALLOPROTEINASE"/>
    <property type="match status" value="1"/>
</dbReference>
<keyword evidence="12" id="KW-0865">Zymogen</keyword>
<feature type="binding site" evidence="14">
    <location>
        <position position="104"/>
    </location>
    <ligand>
        <name>Zn(2+)</name>
        <dbReference type="ChEBI" id="CHEBI:29105"/>
        <label>1</label>
    </ligand>
</feature>
<keyword evidence="7" id="KW-0732">Signal</keyword>
<protein>
    <submittedName>
        <fullName evidence="16">Matrix metallopeptidase 7</fullName>
    </submittedName>
</protein>
<comment type="cofactor">
    <cofactor evidence="14">
        <name>Ca(2+)</name>
        <dbReference type="ChEBI" id="CHEBI:29108"/>
    </cofactor>
    <text evidence="14">Can bind about 5 Ca(2+) ions per subunit.</text>
</comment>
<dbReference type="Ensembl" id="ENSLOCT00000001473.1">
    <property type="protein sequence ID" value="ENSLOCP00000001468.1"/>
    <property type="gene ID" value="ENSLOCG00000001296.1"/>
</dbReference>
<keyword evidence="5" id="KW-0645">Protease</keyword>
<dbReference type="PANTHER" id="PTHR10201:SF316">
    <property type="entry name" value="STROMELYSIN-2 PRECURSOR"/>
    <property type="match status" value="1"/>
</dbReference>
<dbReference type="GeneTree" id="ENSGT00940000160903"/>
<evidence type="ECO:0000313" key="17">
    <source>
        <dbReference type="Proteomes" id="UP000018468"/>
    </source>
</evidence>
<evidence type="ECO:0000313" key="16">
    <source>
        <dbReference type="Ensembl" id="ENSLOCP00000001468.1"/>
    </source>
</evidence>
<evidence type="ECO:0000256" key="6">
    <source>
        <dbReference type="ARBA" id="ARBA00022723"/>
    </source>
</evidence>
<dbReference type="SUPFAM" id="SSF55486">
    <property type="entry name" value="Metalloproteases ('zincins'), catalytic domain"/>
    <property type="match status" value="1"/>
</dbReference>
<evidence type="ECO:0000256" key="2">
    <source>
        <dbReference type="ARBA" id="ARBA00010370"/>
    </source>
</evidence>
<evidence type="ECO:0000259" key="15">
    <source>
        <dbReference type="SMART" id="SM00235"/>
    </source>
</evidence>
<feature type="domain" description="Peptidase metallopeptidase" evidence="15">
    <location>
        <begin position="39"/>
        <end position="198"/>
    </location>
</feature>
<reference evidence="16" key="2">
    <citation type="submission" date="2025-08" db="UniProtKB">
        <authorList>
            <consortium name="Ensembl"/>
        </authorList>
    </citation>
    <scope>IDENTIFICATION</scope>
</reference>
<comment type="similarity">
    <text evidence="2">Belongs to the peptidase M10A family.</text>
</comment>
<dbReference type="InterPro" id="IPR001818">
    <property type="entry name" value="Pept_M10_metallopeptidase"/>
</dbReference>
<dbReference type="FunFam" id="3.40.390.10:FF:000007">
    <property type="entry name" value="Collagenase 3"/>
    <property type="match status" value="1"/>
</dbReference>
<dbReference type="InParanoid" id="W5LZB1"/>
<feature type="binding site" evidence="14">
    <location>
        <position position="152"/>
    </location>
    <ligand>
        <name>Zn(2+)</name>
        <dbReference type="ChEBI" id="CHEBI:29105"/>
        <label>2</label>
        <note>catalytic</note>
    </ligand>
</feature>
<proteinExistence type="inferred from homology"/>
<dbReference type="Bgee" id="ENSLOCG00000001296">
    <property type="expression patterns" value="Expressed in liver and 1 other cell type or tissue"/>
</dbReference>
<keyword evidence="11" id="KW-0482">Metalloprotease</keyword>
<feature type="binding site" evidence="14">
    <location>
        <position position="92"/>
    </location>
    <ligand>
        <name>Ca(2+)</name>
        <dbReference type="ChEBI" id="CHEBI:29108"/>
        <label>2</label>
    </ligand>
</feature>
<feature type="binding site" evidence="14">
    <location>
        <position position="170"/>
    </location>
    <ligand>
        <name>Zn(2+)</name>
        <dbReference type="ChEBI" id="CHEBI:29105"/>
        <label>2</label>
        <note>catalytic</note>
    </ligand>
</feature>
<evidence type="ECO:0000256" key="11">
    <source>
        <dbReference type="ARBA" id="ARBA00023049"/>
    </source>
</evidence>
<dbReference type="GO" id="GO:0004222">
    <property type="term" value="F:metalloendopeptidase activity"/>
    <property type="evidence" value="ECO:0000318"/>
    <property type="project" value="GO_Central"/>
</dbReference>
<dbReference type="InterPro" id="IPR002477">
    <property type="entry name" value="Peptidoglycan-bd-like"/>
</dbReference>
<keyword evidence="17" id="KW-1185">Reference proteome</keyword>
<dbReference type="OMA" id="GINFLYV"/>
<dbReference type="Proteomes" id="UP000018468">
    <property type="component" value="Linkage group LG3"/>
</dbReference>
<feature type="binding site" evidence="14">
    <location>
        <position position="110"/>
    </location>
    <ligand>
        <name>Ca(2+)</name>
        <dbReference type="ChEBI" id="CHEBI:29108"/>
        <label>3</label>
    </ligand>
</feature>
<keyword evidence="4" id="KW-0272">Extracellular matrix</keyword>
<feature type="binding site" evidence="14">
    <location>
        <position position="128"/>
    </location>
    <ligand>
        <name>Ca(2+)</name>
        <dbReference type="ChEBI" id="CHEBI:29108"/>
        <label>2</label>
    </ligand>
</feature>
<evidence type="ECO:0000256" key="5">
    <source>
        <dbReference type="ARBA" id="ARBA00022670"/>
    </source>
</evidence>
<keyword evidence="10 14" id="KW-0106">Calcium</keyword>
<dbReference type="SUPFAM" id="SSF47090">
    <property type="entry name" value="PGBD-like"/>
    <property type="match status" value="1"/>
</dbReference>
<evidence type="ECO:0000256" key="3">
    <source>
        <dbReference type="ARBA" id="ARBA00022525"/>
    </source>
</evidence>
<keyword evidence="9 14" id="KW-0862">Zinc</keyword>
<evidence type="ECO:0000256" key="9">
    <source>
        <dbReference type="ARBA" id="ARBA00022833"/>
    </source>
</evidence>
<evidence type="ECO:0000256" key="10">
    <source>
        <dbReference type="ARBA" id="ARBA00022837"/>
    </source>
</evidence>
<reference evidence="16" key="3">
    <citation type="submission" date="2025-09" db="UniProtKB">
        <authorList>
            <consortium name="Ensembl"/>
        </authorList>
    </citation>
    <scope>IDENTIFICATION</scope>
</reference>
<evidence type="ECO:0000256" key="1">
    <source>
        <dbReference type="ARBA" id="ARBA00004498"/>
    </source>
</evidence>
<organism evidence="16 17">
    <name type="scientific">Lepisosteus oculatus</name>
    <name type="common">Spotted gar</name>
    <dbReference type="NCBI Taxonomy" id="7918"/>
    <lineage>
        <taxon>Eukaryota</taxon>
        <taxon>Metazoa</taxon>
        <taxon>Chordata</taxon>
        <taxon>Craniata</taxon>
        <taxon>Vertebrata</taxon>
        <taxon>Euteleostomi</taxon>
        <taxon>Actinopterygii</taxon>
        <taxon>Neopterygii</taxon>
        <taxon>Holostei</taxon>
        <taxon>Semionotiformes</taxon>
        <taxon>Lepisosteidae</taxon>
        <taxon>Lepisosteus</taxon>
    </lineage>
</organism>
<dbReference type="InterPro" id="IPR036365">
    <property type="entry name" value="PGBD-like_sf"/>
</dbReference>
<dbReference type="STRING" id="7918.ENSLOCP00000001468"/>
<evidence type="ECO:0000256" key="4">
    <source>
        <dbReference type="ARBA" id="ARBA00022530"/>
    </source>
</evidence>
<feature type="binding site" evidence="14">
    <location>
        <position position="130"/>
    </location>
    <ligand>
        <name>Zn(2+)</name>
        <dbReference type="ChEBI" id="CHEBI:29105"/>
        <label>1</label>
    </ligand>
</feature>
<sequence>MQRFFGLKVTGRVDRATLSIMKKPRCGVPEMADYSFFPGKPKWTKKRLTYRIVRYTADISKRQVDRTVKTALRLWSKVTPLKFIRINKGEADIMIKFASCRHGDDFPFDGPGGELAHAFAPGKGLLGDAHFDRDETWSLGQSGINLLLVAAHEFGHSLGLGHSQDKDALMYPTYSYRNTAGFQLSRDDIAGIQSLYGTRRTAHRLSKTASK</sequence>
<feature type="binding site" evidence="14">
    <location>
        <position position="117"/>
    </location>
    <ligand>
        <name>Zn(2+)</name>
        <dbReference type="ChEBI" id="CHEBI:29105"/>
        <label>1</label>
    </ligand>
</feature>
<feature type="binding site" evidence="14">
    <location>
        <position position="156"/>
    </location>
    <ligand>
        <name>Zn(2+)</name>
        <dbReference type="ChEBI" id="CHEBI:29105"/>
        <label>2</label>
        <note>catalytic</note>
    </ligand>
</feature>
<dbReference type="InterPro" id="IPR024079">
    <property type="entry name" value="MetalloPept_cat_dom_sf"/>
</dbReference>
<dbReference type="GO" id="GO:0008270">
    <property type="term" value="F:zinc ion binding"/>
    <property type="evidence" value="ECO:0007669"/>
    <property type="project" value="InterPro"/>
</dbReference>
<dbReference type="Pfam" id="PF00413">
    <property type="entry name" value="Peptidase_M10"/>
    <property type="match status" value="1"/>
</dbReference>
<feature type="binding site" evidence="14">
    <location>
        <position position="109"/>
    </location>
    <ligand>
        <name>Ca(2+)</name>
        <dbReference type="ChEBI" id="CHEBI:29108"/>
        <label>3</label>
    </ligand>
</feature>
<name>W5LZB1_LEPOC</name>
<dbReference type="InterPro" id="IPR033739">
    <property type="entry name" value="M10A_MMP"/>
</dbReference>
<accession>W5LZB1</accession>
<feature type="binding site" evidence="14">
    <location>
        <position position="102"/>
    </location>
    <ligand>
        <name>Zn(2+)</name>
        <dbReference type="ChEBI" id="CHEBI:29105"/>
        <label>1</label>
    </ligand>
</feature>
<dbReference type="GO" id="GO:0030198">
    <property type="term" value="P:extracellular matrix organization"/>
    <property type="evidence" value="ECO:0000318"/>
    <property type="project" value="GO_Central"/>
</dbReference>
<evidence type="ECO:0000256" key="8">
    <source>
        <dbReference type="ARBA" id="ARBA00022801"/>
    </source>
</evidence>
<evidence type="ECO:0000256" key="12">
    <source>
        <dbReference type="ARBA" id="ARBA00023145"/>
    </source>
</evidence>
<keyword evidence="6 14" id="KW-0479">Metal-binding</keyword>
<dbReference type="EMBL" id="AHAT01003359">
    <property type="status" value="NOT_ANNOTATED_CDS"/>
    <property type="molecule type" value="Genomic_DNA"/>
</dbReference>
<dbReference type="CDD" id="cd04278">
    <property type="entry name" value="ZnMc_MMP"/>
    <property type="match status" value="1"/>
</dbReference>
<dbReference type="GO" id="GO:0030574">
    <property type="term" value="P:collagen catabolic process"/>
    <property type="evidence" value="ECO:0000318"/>
    <property type="project" value="GO_Central"/>
</dbReference>
<dbReference type="HOGENOM" id="CLU_015489_4_2_1"/>